<feature type="transmembrane region" description="Helical" evidence="1">
    <location>
        <begin position="831"/>
        <end position="849"/>
    </location>
</feature>
<feature type="transmembrane region" description="Helical" evidence="1">
    <location>
        <begin position="107"/>
        <end position="127"/>
    </location>
</feature>
<feature type="transmembrane region" description="Helical" evidence="1">
    <location>
        <begin position="806"/>
        <end position="824"/>
    </location>
</feature>
<sequence length="900" mass="95282">MELLLLIAIVLAIAWQRKTSHRLARVEDELLAIRQRIDTLTSTAPPDAAIAETEAETLAPPAEDTAEAAADAAVAIAAREDAVHDLKPLHDKEETSDTLESNLGARWAVWVGGVALALGGIFLIRYSIESGLIGPETRLVLAGVFGLLLIGTGEAIRRRMIEPIADRYGNAMIPGALTAAGAITLLGATYAAHGYYGFIGATPAFVLLGVISLGTVALSLLHGQALAGLGLAGSLVTPALVSSTAPSPWVLFTFLAVTWLASAAAARLRRWTLVPVLANLGLGGWVLAYLFEAFTPDITPPTLALLVVIAGTGFVWPGHRAEEPSSSTETWWRFLRRPPLGITLSLSLVVLLAALAMLAVDEGYSILPAFAAASLVAALAALGAGRSYAVWPALLSAVGAVACIGLMALILLDQAPLPVTEGGTAPPLSFGLEIAISLGLGGVFTFLGFAFLRRTGTLEPKLGALWALSMSAVPVALATISFLNFGTLAADWIHGLYGLALGAILIGIAQWRILRSEAGEADRAANLVALGSFAGLAFALHALTTGITTTILIAVIGFAYVLATRWRPWPAFPWAMGAAIVVVFARIAWEPTLVGPNQLSTTPFWNALLPGYGIPALLAVLAAYQLRNWQDHRARNFLQAVAALMGMMALVVLVRHAMNGGVLDDSVATLGEQSIYTLLTIGFSATLMTLDTRAPSPVFRYGSMIAGVLATANVLSLHVFVLNPYLSGESTGAWPFVNLLLIGYLLPALSYAGLAYYARDKRPRLYVMMLALAGALLGFLWATLSVRRFWHGENIADWKGFLPNETYNYSVVWLLIGVALLVLGSRLDARSLRLASAGLVIITVLKVFLVDMSNLEGILRALSFIGLGIVLMGIGLFYQRILARRPSSSPELPPVPEAKA</sequence>
<feature type="transmembrane region" description="Helical" evidence="1">
    <location>
        <begin position="168"/>
        <end position="192"/>
    </location>
</feature>
<dbReference type="KEGG" id="rht:NT26_1078"/>
<feature type="transmembrane region" description="Helical" evidence="1">
    <location>
        <begin position="492"/>
        <end position="511"/>
    </location>
</feature>
<dbReference type="RefSeq" id="WP_052637745.1">
    <property type="nucleotide sequence ID" value="NZ_FO082820.1"/>
</dbReference>
<dbReference type="PANTHER" id="PTHR38434:SF1">
    <property type="entry name" value="BLL2549 PROTEIN"/>
    <property type="match status" value="1"/>
</dbReference>
<dbReference type="OrthoDB" id="5422830at2"/>
<feature type="transmembrane region" description="Helical" evidence="1">
    <location>
        <begin position="391"/>
        <end position="412"/>
    </location>
</feature>
<feature type="transmembrane region" description="Helical" evidence="1">
    <location>
        <begin position="432"/>
        <end position="452"/>
    </location>
</feature>
<feature type="transmembrane region" description="Helical" evidence="1">
    <location>
        <begin position="765"/>
        <end position="786"/>
    </location>
</feature>
<feature type="transmembrane region" description="Helical" evidence="1">
    <location>
        <begin position="571"/>
        <end position="589"/>
    </location>
</feature>
<feature type="transmembrane region" description="Helical" evidence="1">
    <location>
        <begin position="523"/>
        <end position="540"/>
    </location>
</feature>
<feature type="transmembrane region" description="Helical" evidence="1">
    <location>
        <begin position="702"/>
        <end position="721"/>
    </location>
</feature>
<feature type="transmembrane region" description="Helical" evidence="1">
    <location>
        <begin position="204"/>
        <end position="227"/>
    </location>
</feature>
<dbReference type="PIRSF" id="PIRSF035905">
    <property type="entry name" value="UCP035905_mp"/>
    <property type="match status" value="1"/>
</dbReference>
<dbReference type="AlphaFoldDB" id="L0NER3"/>
<name>L0NER3_9HYPH</name>
<keyword evidence="3" id="KW-1185">Reference proteome</keyword>
<feature type="transmembrane region" description="Helical" evidence="1">
    <location>
        <begin position="340"/>
        <end position="360"/>
    </location>
</feature>
<feature type="transmembrane region" description="Helical" evidence="1">
    <location>
        <begin position="861"/>
        <end position="878"/>
    </location>
</feature>
<reference evidence="2 3" key="1">
    <citation type="journal article" date="2013" name="Genome Biol. Evol.">
        <title>Life in an arsenic-containing gold mine: genome and physiology of the autotrophic arsenite-oxidizing bacterium rhizobium sp. NT-26.</title>
        <authorList>
            <person name="Andres J."/>
            <person name="Arsene-Ploetze F."/>
            <person name="Barbe V."/>
            <person name="Brochier-Armanet C."/>
            <person name="Cleiss-Arnold J."/>
            <person name="Coppee J.Y."/>
            <person name="Dillies M.A."/>
            <person name="Geist"/>
            <person name="L"/>
            <person name="Joublin A."/>
            <person name="Koechler S."/>
            <person name="Lassalle F."/>
            <person name="Marchal M."/>
            <person name="Medigue C."/>
            <person name="Muller D."/>
            <person name="Nesme X."/>
            <person name="Plewniak F."/>
            <person name="Proux C."/>
            <person name="Ramirez-Bahena M.H."/>
            <person name="Schenowitz C."/>
            <person name="Sismeiro O."/>
            <person name="Vallenet D."/>
            <person name="Santini J.M."/>
            <person name="Bertin P.N."/>
        </authorList>
    </citation>
    <scope>NUCLEOTIDE SEQUENCE [LARGE SCALE GENOMIC DNA]</scope>
    <source>
        <strain evidence="2 3">NT-26</strain>
    </source>
</reference>
<keyword evidence="1" id="KW-0472">Membrane</keyword>
<feature type="transmembrane region" description="Helical" evidence="1">
    <location>
        <begin position="604"/>
        <end position="624"/>
    </location>
</feature>
<dbReference type="STRING" id="1125847.NT26_1078"/>
<keyword evidence="1" id="KW-0812">Transmembrane</keyword>
<feature type="transmembrane region" description="Helical" evidence="1">
    <location>
        <begin position="546"/>
        <end position="564"/>
    </location>
</feature>
<organism evidence="2 3">
    <name type="scientific">Pseudorhizobium banfieldiae</name>
    <dbReference type="NCBI Taxonomy" id="1125847"/>
    <lineage>
        <taxon>Bacteria</taxon>
        <taxon>Pseudomonadati</taxon>
        <taxon>Pseudomonadota</taxon>
        <taxon>Alphaproteobacteria</taxon>
        <taxon>Hyphomicrobiales</taxon>
        <taxon>Rhizobiaceae</taxon>
        <taxon>Rhizobium/Agrobacterium group</taxon>
        <taxon>Pseudorhizobium</taxon>
    </lineage>
</organism>
<dbReference type="InterPro" id="IPR019286">
    <property type="entry name" value="DUF2339_TM"/>
</dbReference>
<feature type="transmembrane region" description="Helical" evidence="1">
    <location>
        <begin position="464"/>
        <end position="486"/>
    </location>
</feature>
<dbReference type="PANTHER" id="PTHR38434">
    <property type="entry name" value="BLL2549 PROTEIN"/>
    <property type="match status" value="1"/>
</dbReference>
<feature type="transmembrane region" description="Helical" evidence="1">
    <location>
        <begin position="303"/>
        <end position="319"/>
    </location>
</feature>
<feature type="transmembrane region" description="Helical" evidence="1">
    <location>
        <begin position="247"/>
        <end position="266"/>
    </location>
</feature>
<feature type="transmembrane region" description="Helical" evidence="1">
    <location>
        <begin position="273"/>
        <end position="291"/>
    </location>
</feature>
<evidence type="ECO:0000256" key="1">
    <source>
        <dbReference type="SAM" id="Phobius"/>
    </source>
</evidence>
<protein>
    <recommendedName>
        <fullName evidence="4">DUF2339 domain-containing protein</fullName>
    </recommendedName>
</protein>
<feature type="transmembrane region" description="Helical" evidence="1">
    <location>
        <begin position="366"/>
        <end position="384"/>
    </location>
</feature>
<evidence type="ECO:0000313" key="3">
    <source>
        <dbReference type="Proteomes" id="UP000010792"/>
    </source>
</evidence>
<keyword evidence="1" id="KW-1133">Transmembrane helix</keyword>
<proteinExistence type="predicted"/>
<evidence type="ECO:0008006" key="4">
    <source>
        <dbReference type="Google" id="ProtNLM"/>
    </source>
</evidence>
<evidence type="ECO:0000313" key="2">
    <source>
        <dbReference type="EMBL" id="CCF18802.1"/>
    </source>
</evidence>
<dbReference type="Proteomes" id="UP000010792">
    <property type="component" value="Chromosome"/>
</dbReference>
<feature type="transmembrane region" description="Helical" evidence="1">
    <location>
        <begin position="139"/>
        <end position="156"/>
    </location>
</feature>
<feature type="transmembrane region" description="Helical" evidence="1">
    <location>
        <begin position="636"/>
        <end position="654"/>
    </location>
</feature>
<dbReference type="EMBL" id="FO082820">
    <property type="protein sequence ID" value="CCF18802.1"/>
    <property type="molecule type" value="Genomic_DNA"/>
</dbReference>
<feature type="transmembrane region" description="Helical" evidence="1">
    <location>
        <begin position="674"/>
        <end position="690"/>
    </location>
</feature>
<gene>
    <name evidence="2" type="ORF">NT26_1078</name>
</gene>
<dbReference type="InterPro" id="IPR014600">
    <property type="entry name" value="UCP035905_mem"/>
</dbReference>
<dbReference type="Pfam" id="PF10101">
    <property type="entry name" value="DUF2339"/>
    <property type="match status" value="1"/>
</dbReference>
<accession>L0NER3</accession>
<feature type="transmembrane region" description="Helical" evidence="1">
    <location>
        <begin position="733"/>
        <end position="758"/>
    </location>
</feature>